<dbReference type="EMBL" id="LT603033">
    <property type="protein sequence ID" value="SCA80260.1"/>
    <property type="molecule type" value="Genomic_DNA"/>
</dbReference>
<gene>
    <name evidence="1" type="ORF">PSLUR01_00283</name>
</gene>
<proteinExistence type="predicted"/>
<organism evidence="1 2">
    <name type="scientific">Escherichia phage vB_Eco_slurp01</name>
    <dbReference type="NCBI Taxonomy" id="1874688"/>
    <lineage>
        <taxon>Viruses</taxon>
        <taxon>Duplodnaviria</taxon>
        <taxon>Heunggongvirae</taxon>
        <taxon>Uroviricota</taxon>
        <taxon>Caudoviricetes</taxon>
        <taxon>Asteriusvirus</taxon>
        <taxon>Asteriusvirus PBECO4</taxon>
    </lineage>
</organism>
<accession>A0A1C3S6Y3</accession>
<reference evidence="1 2" key="1">
    <citation type="submission" date="2016-07" db="EMBL/GenBank/DDBJ databases">
        <authorList>
            <person name="Millard A."/>
        </authorList>
    </citation>
    <scope>NUCLEOTIDE SEQUENCE [LARGE SCALE GENOMIC DNA]</scope>
</reference>
<name>A0A1C3S6Y3_9CAUD</name>
<evidence type="ECO:0000313" key="1">
    <source>
        <dbReference type="EMBL" id="SCA80260.1"/>
    </source>
</evidence>
<sequence>MLLNANKCCSADVHLFFKKLANDIIYMQEMIYHKRADLEKALVQFSFMLDGDIFLESDALRIVLDKNAKRFLFHIDNKLCSSVCRTFYNRDSDLYQFLYSKGAVEASYGDGYALGKSIPFMKSFKIEHISTDEDAMFTNDITMGREDAMRYITNSMHTFFQRTEFDNVYISNVNIFNDLCQYLRSVCDFDESYCKLYTEV</sequence>
<evidence type="ECO:0000313" key="2">
    <source>
        <dbReference type="Proteomes" id="UP000279386"/>
    </source>
</evidence>
<dbReference type="Proteomes" id="UP000279386">
    <property type="component" value="Segment"/>
</dbReference>
<protein>
    <submittedName>
        <fullName evidence="1">Uncharacterized protein</fullName>
    </submittedName>
</protein>